<evidence type="ECO:0000313" key="7">
    <source>
        <dbReference type="Proteomes" id="UP001597102"/>
    </source>
</evidence>
<evidence type="ECO:0000313" key="6">
    <source>
        <dbReference type="EMBL" id="MFD0985785.1"/>
    </source>
</evidence>
<keyword evidence="6" id="KW-0575">Peroxidase</keyword>
<protein>
    <recommendedName>
        <fullName evidence="3">Thioredoxin peroxidase</fullName>
    </recommendedName>
</protein>
<dbReference type="PANTHER" id="PTHR10681">
    <property type="entry name" value="THIOREDOXIN PEROXIDASE"/>
    <property type="match status" value="1"/>
</dbReference>
<comment type="similarity">
    <text evidence="1">Belongs to the peroxiredoxin family. AhpC/Prx1 subfamily.</text>
</comment>
<dbReference type="PIRSF" id="PIRSF000239">
    <property type="entry name" value="AHPC"/>
    <property type="match status" value="1"/>
</dbReference>
<dbReference type="EMBL" id="JBHTJO010000001">
    <property type="protein sequence ID" value="MFD0985785.1"/>
    <property type="molecule type" value="Genomic_DNA"/>
</dbReference>
<dbReference type="InterPro" id="IPR036249">
    <property type="entry name" value="Thioredoxin-like_sf"/>
</dbReference>
<organism evidence="6 7">
    <name type="scientific">Methyloligella solikamskensis</name>
    <dbReference type="NCBI Taxonomy" id="1177756"/>
    <lineage>
        <taxon>Bacteria</taxon>
        <taxon>Pseudomonadati</taxon>
        <taxon>Pseudomonadota</taxon>
        <taxon>Alphaproteobacteria</taxon>
        <taxon>Hyphomicrobiales</taxon>
        <taxon>Hyphomicrobiaceae</taxon>
        <taxon>Methyloligella</taxon>
    </lineage>
</organism>
<dbReference type="PANTHER" id="PTHR10681:SF128">
    <property type="entry name" value="THIOREDOXIN-DEPENDENT PEROXIDE REDUCTASE, MITOCHONDRIAL"/>
    <property type="match status" value="1"/>
</dbReference>
<proteinExistence type="inferred from homology"/>
<dbReference type="Pfam" id="PF10417">
    <property type="entry name" value="1-cysPrx_C"/>
    <property type="match status" value="1"/>
</dbReference>
<dbReference type="InterPro" id="IPR019479">
    <property type="entry name" value="Peroxiredoxin_C"/>
</dbReference>
<sequence>MTDASDEQLVLQPPRPLRIGDAVPSFTARSTAGEISFDDYRGRWLLFFSHPADFTPVCTSEFVSIARAADKFAELDCALLGLSVDSLYSHVAWLKAIEEGFGVTIPFPLIEDPSMAIARAYGMLDATAQDTSTVRASYFIDPDGIIRAMTWYPLEIGRSVDEMLRTIAALQRTAGGDVVAPADWQPGDDLLYPAMPTMSDAHLGGESPTWFCRKRESE</sequence>
<name>A0ABW3J5T9_9HYPH</name>
<dbReference type="GO" id="GO:0140824">
    <property type="term" value="F:thioredoxin-dependent peroxiredoxin activity"/>
    <property type="evidence" value="ECO:0007669"/>
    <property type="project" value="UniProtKB-EC"/>
</dbReference>
<accession>A0ABW3J5T9</accession>
<dbReference type="SUPFAM" id="SSF52833">
    <property type="entry name" value="Thioredoxin-like"/>
    <property type="match status" value="1"/>
</dbReference>
<dbReference type="PROSITE" id="PS51352">
    <property type="entry name" value="THIOREDOXIN_2"/>
    <property type="match status" value="1"/>
</dbReference>
<keyword evidence="2 6" id="KW-0560">Oxidoreductase</keyword>
<dbReference type="Gene3D" id="3.40.30.10">
    <property type="entry name" value="Glutaredoxin"/>
    <property type="match status" value="1"/>
</dbReference>
<evidence type="ECO:0000256" key="4">
    <source>
        <dbReference type="ARBA" id="ARBA00037420"/>
    </source>
</evidence>
<evidence type="ECO:0000256" key="3">
    <source>
        <dbReference type="ARBA" id="ARBA00032824"/>
    </source>
</evidence>
<feature type="domain" description="Thioredoxin" evidence="5">
    <location>
        <begin position="17"/>
        <end position="172"/>
    </location>
</feature>
<evidence type="ECO:0000256" key="2">
    <source>
        <dbReference type="ARBA" id="ARBA00023002"/>
    </source>
</evidence>
<dbReference type="NCBIfam" id="NF009668">
    <property type="entry name" value="PRK13189.1"/>
    <property type="match status" value="1"/>
</dbReference>
<comment type="function">
    <text evidence="4">Thiol-specific peroxidase that catalyzes the reduction of hydrogen peroxide and organic hydroperoxides to water and alcohols, respectively. Plays a role in cell protection against oxidative stress by detoxifying peroxides.</text>
</comment>
<comment type="caution">
    <text evidence="6">The sequence shown here is derived from an EMBL/GenBank/DDBJ whole genome shotgun (WGS) entry which is preliminary data.</text>
</comment>
<dbReference type="Pfam" id="PF00578">
    <property type="entry name" value="AhpC-TSA"/>
    <property type="match status" value="1"/>
</dbReference>
<keyword evidence="7" id="KW-1185">Reference proteome</keyword>
<dbReference type="InterPro" id="IPR024706">
    <property type="entry name" value="Peroxiredoxin_AhpC-typ"/>
</dbReference>
<dbReference type="InterPro" id="IPR000866">
    <property type="entry name" value="AhpC/TSA"/>
</dbReference>
<dbReference type="InterPro" id="IPR013766">
    <property type="entry name" value="Thioredoxin_domain"/>
</dbReference>
<dbReference type="RefSeq" id="WP_379084716.1">
    <property type="nucleotide sequence ID" value="NZ_JBHTJO010000001.1"/>
</dbReference>
<evidence type="ECO:0000259" key="5">
    <source>
        <dbReference type="PROSITE" id="PS51352"/>
    </source>
</evidence>
<gene>
    <name evidence="6" type="ORF">ACFQ2F_01585</name>
</gene>
<evidence type="ECO:0000256" key="1">
    <source>
        <dbReference type="ARBA" id="ARBA00009796"/>
    </source>
</evidence>
<reference evidence="7" key="1">
    <citation type="journal article" date="2019" name="Int. J. Syst. Evol. Microbiol.">
        <title>The Global Catalogue of Microorganisms (GCM) 10K type strain sequencing project: providing services to taxonomists for standard genome sequencing and annotation.</title>
        <authorList>
            <consortium name="The Broad Institute Genomics Platform"/>
            <consortium name="The Broad Institute Genome Sequencing Center for Infectious Disease"/>
            <person name="Wu L."/>
            <person name="Ma J."/>
        </authorList>
    </citation>
    <scope>NUCLEOTIDE SEQUENCE [LARGE SCALE GENOMIC DNA]</scope>
    <source>
        <strain evidence="7">CCUG 61697</strain>
    </source>
</reference>
<dbReference type="Proteomes" id="UP001597102">
    <property type="component" value="Unassembled WGS sequence"/>
</dbReference>
<dbReference type="InterPro" id="IPR050217">
    <property type="entry name" value="Peroxiredoxin"/>
</dbReference>